<evidence type="ECO:0000256" key="1">
    <source>
        <dbReference type="SAM" id="MobiDB-lite"/>
    </source>
</evidence>
<evidence type="ECO:0000313" key="3">
    <source>
        <dbReference type="Proteomes" id="UP000038010"/>
    </source>
</evidence>
<reference evidence="2 3" key="1">
    <citation type="submission" date="2015-06" db="EMBL/GenBank/DDBJ databases">
        <title>Draft genome of the ant-associated black yeast Phialophora attae CBS 131958.</title>
        <authorList>
            <person name="Moreno L.F."/>
            <person name="Stielow B.J."/>
            <person name="de Hoog S."/>
            <person name="Vicente V.A."/>
            <person name="Weiss V.A."/>
            <person name="de Vries M."/>
            <person name="Cruz L.M."/>
            <person name="Souza E.M."/>
        </authorList>
    </citation>
    <scope>NUCLEOTIDE SEQUENCE [LARGE SCALE GENOMIC DNA]</scope>
    <source>
        <strain evidence="2 3">CBS 131958</strain>
    </source>
</reference>
<protein>
    <submittedName>
        <fullName evidence="2">Uncharacterized protein</fullName>
    </submittedName>
</protein>
<keyword evidence="3" id="KW-1185">Reference proteome</keyword>
<comment type="caution">
    <text evidence="2">The sequence shown here is derived from an EMBL/GenBank/DDBJ whole genome shotgun (WGS) entry which is preliminary data.</text>
</comment>
<feature type="region of interest" description="Disordered" evidence="1">
    <location>
        <begin position="113"/>
        <end position="149"/>
    </location>
</feature>
<dbReference type="AlphaFoldDB" id="A0A0N0NMR1"/>
<dbReference type="RefSeq" id="XP_018000714.1">
    <property type="nucleotide sequence ID" value="XM_018139591.1"/>
</dbReference>
<dbReference type="VEuPathDB" id="FungiDB:AB675_10797"/>
<organism evidence="2 3">
    <name type="scientific">Cyphellophora attinorum</name>
    <dbReference type="NCBI Taxonomy" id="1664694"/>
    <lineage>
        <taxon>Eukaryota</taxon>
        <taxon>Fungi</taxon>
        <taxon>Dikarya</taxon>
        <taxon>Ascomycota</taxon>
        <taxon>Pezizomycotina</taxon>
        <taxon>Eurotiomycetes</taxon>
        <taxon>Chaetothyriomycetidae</taxon>
        <taxon>Chaetothyriales</taxon>
        <taxon>Cyphellophoraceae</taxon>
        <taxon>Cyphellophora</taxon>
    </lineage>
</organism>
<dbReference type="GeneID" id="28731471"/>
<evidence type="ECO:0000313" key="2">
    <source>
        <dbReference type="EMBL" id="KPI40751.1"/>
    </source>
</evidence>
<gene>
    <name evidence="2" type="ORF">AB675_10797</name>
</gene>
<dbReference type="EMBL" id="LFJN01000011">
    <property type="protein sequence ID" value="KPI40751.1"/>
    <property type="molecule type" value="Genomic_DNA"/>
</dbReference>
<proteinExistence type="predicted"/>
<feature type="compositionally biased region" description="Polar residues" evidence="1">
    <location>
        <begin position="140"/>
        <end position="149"/>
    </location>
</feature>
<name>A0A0N0NMR1_9EURO</name>
<dbReference type="Proteomes" id="UP000038010">
    <property type="component" value="Unassembled WGS sequence"/>
</dbReference>
<sequence>MASLSNAARLSWSNLELIAQPTLPDLLKGFLYCKLAADIEVPEHTPSRKRYWLSEAAKILDLLKERNDPAQIIEQLTTLLEGATAVVQAWEKESPEGRLAAAAEQEQLLEDHEAVGTKEESEEVEMDSTTRSRILASKSMEAQANTPDK</sequence>
<accession>A0A0N0NMR1</accession>